<evidence type="ECO:0000256" key="5">
    <source>
        <dbReference type="ARBA" id="ARBA00023014"/>
    </source>
</evidence>
<dbReference type="Gene3D" id="3.40.30.10">
    <property type="entry name" value="Glutaredoxin"/>
    <property type="match status" value="1"/>
</dbReference>
<dbReference type="InterPro" id="IPR041921">
    <property type="entry name" value="NuoE_N"/>
</dbReference>
<dbReference type="AlphaFoldDB" id="A0A7C9VYI5"/>
<keyword evidence="8" id="KW-1185">Reference proteome</keyword>
<dbReference type="PANTHER" id="PTHR43578:SF3">
    <property type="entry name" value="NADH-QUINONE OXIDOREDUCTASE SUBUNIT F"/>
    <property type="match status" value="1"/>
</dbReference>
<dbReference type="SUPFAM" id="SSF142019">
    <property type="entry name" value="Nqo1 FMN-binding domain-like"/>
    <property type="match status" value="1"/>
</dbReference>
<dbReference type="SUPFAM" id="SSF140490">
    <property type="entry name" value="Nqo1C-terminal domain-like"/>
    <property type="match status" value="1"/>
</dbReference>
<dbReference type="Gene3D" id="3.10.20.600">
    <property type="match status" value="1"/>
</dbReference>
<dbReference type="SMART" id="SM00928">
    <property type="entry name" value="NADH_4Fe-4S"/>
    <property type="match status" value="1"/>
</dbReference>
<dbReference type="GO" id="GO:0010181">
    <property type="term" value="F:FMN binding"/>
    <property type="evidence" value="ECO:0007669"/>
    <property type="project" value="InterPro"/>
</dbReference>
<gene>
    <name evidence="7" type="ORF">G7043_15015</name>
</gene>
<evidence type="ECO:0000256" key="1">
    <source>
        <dbReference type="ARBA" id="ARBA00007523"/>
    </source>
</evidence>
<dbReference type="InterPro" id="IPR011538">
    <property type="entry name" value="Nuo51_FMN-bd"/>
</dbReference>
<dbReference type="GO" id="GO:0046872">
    <property type="term" value="F:metal ion binding"/>
    <property type="evidence" value="ECO:0007669"/>
    <property type="project" value="UniProtKB-KW"/>
</dbReference>
<keyword evidence="3" id="KW-0479">Metal-binding</keyword>
<dbReference type="InterPro" id="IPR001949">
    <property type="entry name" value="NADH-UbQ_OxRdtase_51kDa_CS"/>
</dbReference>
<feature type="domain" description="NADH-ubiquinone oxidoreductase 51kDa subunit iron-sulphur binding" evidence="6">
    <location>
        <begin position="500"/>
        <end position="548"/>
    </location>
</feature>
<accession>A0A7C9VYI5</accession>
<keyword evidence="2" id="KW-0004">4Fe-4S</keyword>
<dbReference type="GO" id="GO:0051539">
    <property type="term" value="F:4 iron, 4 sulfur cluster binding"/>
    <property type="evidence" value="ECO:0007669"/>
    <property type="project" value="UniProtKB-KW"/>
</dbReference>
<dbReference type="RefSeq" id="WP_166046219.1">
    <property type="nucleotide sequence ID" value="NZ_JAAMPJ010000003.1"/>
</dbReference>
<protein>
    <submittedName>
        <fullName evidence="7">NADH-quinone oxidoreductase subunit E</fullName>
    </submittedName>
</protein>
<organism evidence="7 8">
    <name type="scientific">Lentzea alba</name>
    <dbReference type="NCBI Taxonomy" id="2714351"/>
    <lineage>
        <taxon>Bacteria</taxon>
        <taxon>Bacillati</taxon>
        <taxon>Actinomycetota</taxon>
        <taxon>Actinomycetes</taxon>
        <taxon>Pseudonocardiales</taxon>
        <taxon>Pseudonocardiaceae</taxon>
        <taxon>Lentzea</taxon>
    </lineage>
</organism>
<dbReference type="Gene3D" id="1.10.10.1590">
    <property type="entry name" value="NADH-quinone oxidoreductase subunit E"/>
    <property type="match status" value="1"/>
</dbReference>
<comment type="caution">
    <text evidence="7">The sequence shown here is derived from an EMBL/GenBank/DDBJ whole genome shotgun (WGS) entry which is preliminary data.</text>
</comment>
<dbReference type="Pfam" id="PF10589">
    <property type="entry name" value="NADH_4Fe-4S"/>
    <property type="match status" value="1"/>
</dbReference>
<evidence type="ECO:0000313" key="7">
    <source>
        <dbReference type="EMBL" id="NGY60239.1"/>
    </source>
</evidence>
<evidence type="ECO:0000256" key="3">
    <source>
        <dbReference type="ARBA" id="ARBA00022723"/>
    </source>
</evidence>
<dbReference type="InterPro" id="IPR019575">
    <property type="entry name" value="Nuop51_4Fe4S-bd"/>
</dbReference>
<evidence type="ECO:0000313" key="8">
    <source>
        <dbReference type="Proteomes" id="UP000481360"/>
    </source>
</evidence>
<comment type="similarity">
    <text evidence="1">Belongs to the complex I 51 kDa subunit family.</text>
</comment>
<dbReference type="InterPro" id="IPR037225">
    <property type="entry name" value="Nuo51_FMN-bd_sf"/>
</dbReference>
<dbReference type="Gene3D" id="1.20.1440.230">
    <property type="entry name" value="NADH-ubiquinone oxidoreductase 51kDa subunit, iron-sulphur binding domain"/>
    <property type="match status" value="1"/>
</dbReference>
<dbReference type="FunFam" id="3.40.50.11540:FF:000001">
    <property type="entry name" value="NADH dehydrogenase [ubiquinone] flavoprotein 1, mitochondrial"/>
    <property type="match status" value="1"/>
</dbReference>
<dbReference type="PROSITE" id="PS00645">
    <property type="entry name" value="COMPLEX1_51K_2"/>
    <property type="match status" value="1"/>
</dbReference>
<dbReference type="Pfam" id="PF10531">
    <property type="entry name" value="SLBB"/>
    <property type="match status" value="1"/>
</dbReference>
<reference evidence="7 8" key="1">
    <citation type="submission" date="2020-03" db="EMBL/GenBank/DDBJ databases">
        <title>Isolation and identification of active actinomycetes.</title>
        <authorList>
            <person name="Sun X."/>
        </authorList>
    </citation>
    <scope>NUCLEOTIDE SEQUENCE [LARGE SCALE GENOMIC DNA]</scope>
    <source>
        <strain evidence="7 8">NEAU-D13</strain>
    </source>
</reference>
<keyword evidence="4" id="KW-0408">Iron</keyword>
<dbReference type="InterPro" id="IPR036249">
    <property type="entry name" value="Thioredoxin-like_sf"/>
</dbReference>
<dbReference type="Gene3D" id="3.40.50.11540">
    <property type="entry name" value="NADH-ubiquinone oxidoreductase 51kDa subunit"/>
    <property type="match status" value="1"/>
</dbReference>
<dbReference type="Pfam" id="PF01512">
    <property type="entry name" value="Complex1_51K"/>
    <property type="match status" value="1"/>
</dbReference>
<dbReference type="Gene3D" id="6.10.250.1450">
    <property type="match status" value="1"/>
</dbReference>
<dbReference type="InterPro" id="IPR037207">
    <property type="entry name" value="Nuop51_4Fe4S-bd_sf"/>
</dbReference>
<dbReference type="GO" id="GO:0008137">
    <property type="term" value="F:NADH dehydrogenase (ubiquinone) activity"/>
    <property type="evidence" value="ECO:0007669"/>
    <property type="project" value="InterPro"/>
</dbReference>
<dbReference type="InterPro" id="IPR019554">
    <property type="entry name" value="Soluble_ligand-bd"/>
</dbReference>
<dbReference type="SUPFAM" id="SSF142984">
    <property type="entry name" value="Nqo1 middle domain-like"/>
    <property type="match status" value="1"/>
</dbReference>
<dbReference type="PANTHER" id="PTHR43578">
    <property type="entry name" value="NADH-QUINONE OXIDOREDUCTASE SUBUNIT F"/>
    <property type="match status" value="1"/>
</dbReference>
<dbReference type="Proteomes" id="UP000481360">
    <property type="component" value="Unassembled WGS sequence"/>
</dbReference>
<proteinExistence type="inferred from homology"/>
<evidence type="ECO:0000259" key="6">
    <source>
        <dbReference type="SMART" id="SM00928"/>
    </source>
</evidence>
<sequence length="594" mass="62866">MDLKLLDVEPTEAERVVVDLFNGMGRDQLLPALHAVNDRVGWISQGALNHICRVLHVPPAEAYGVASFYSLFSLTERPAKIVHVCVDLACQVNGAKALCDRLTDELGPAGAKSGWLRSPCLGVCEKAPAALAFEAGEVAKEQLLAPTHAGEVIAVAAAGPSPVDGERAEVPQAGDPGLRLLKRVGVVDPESLDDYRATGGYQALRTALLLGPSGVIREVTDAKLMGRGGAAFPTGRKWDATARQPVRPHYLVCNADESEPGTFKDRLLMEGDPFSVIESMTIAGFAAGCSKGYLYLRGEYPLALHLLRNAIAKARERGFLGTNIMGHEGFSFDIEIRRGAGAYICGEETAIFNSIEGFRGEPRSKPPFPVEVGLFGKPTVVNNVETLVNVPVILAEGSEAYTRIGTAGSTGSKLFCLSGNVSRPGVYEVPFGTTLGELLDLAGGVPPGRELRAVLLGGAAGGFVRPDELDLPLTLEDARAAGTTLGSGVVLVLDDTADLGSFLLRIAAFFRDESCGQCVPCRIGTVRQEEALHRLVGKRPLSTGAADLQLLREVGQVMRDSSICGLGQTAWNAIESALDRLGCVESFGHEEAGS</sequence>
<keyword evidence="5" id="KW-0411">Iron-sulfur</keyword>
<dbReference type="EMBL" id="JAAMPJ010000003">
    <property type="protein sequence ID" value="NGY60239.1"/>
    <property type="molecule type" value="Genomic_DNA"/>
</dbReference>
<dbReference type="SUPFAM" id="SSF52833">
    <property type="entry name" value="Thioredoxin-like"/>
    <property type="match status" value="1"/>
</dbReference>
<name>A0A7C9VYI5_9PSEU</name>
<evidence type="ECO:0000256" key="4">
    <source>
        <dbReference type="ARBA" id="ARBA00023004"/>
    </source>
</evidence>
<evidence type="ECO:0000256" key="2">
    <source>
        <dbReference type="ARBA" id="ARBA00022485"/>
    </source>
</evidence>
<dbReference type="Pfam" id="PF01257">
    <property type="entry name" value="2Fe-2S_thioredx"/>
    <property type="match status" value="1"/>
</dbReference>